<gene>
    <name evidence="9" type="ORF">DWV08_15125</name>
    <name evidence="10" type="ORF">DXU92_09745</name>
</gene>
<keyword evidence="4" id="KW-0645">Protease</keyword>
<dbReference type="Proteomes" id="UP000282185">
    <property type="component" value="Unassembled WGS sequence"/>
</dbReference>
<dbReference type="EMBL" id="CP031356">
    <property type="protein sequence ID" value="AXK46813.1"/>
    <property type="molecule type" value="Genomic_DNA"/>
</dbReference>
<dbReference type="GO" id="GO:0016920">
    <property type="term" value="F:pyroglutamyl-peptidase activity"/>
    <property type="evidence" value="ECO:0007669"/>
    <property type="project" value="InterPro"/>
</dbReference>
<evidence type="ECO:0000256" key="3">
    <source>
        <dbReference type="ARBA" id="ARBA00022490"/>
    </source>
</evidence>
<evidence type="ECO:0000313" key="12">
    <source>
        <dbReference type="Proteomes" id="UP000282185"/>
    </source>
</evidence>
<keyword evidence="6" id="KW-0788">Thiol protease</keyword>
<keyword evidence="11" id="KW-1185">Reference proteome</keyword>
<evidence type="ECO:0000313" key="11">
    <source>
        <dbReference type="Proteomes" id="UP000254236"/>
    </source>
</evidence>
<reference evidence="9 11" key="1">
    <citation type="submission" date="2018-07" db="EMBL/GenBank/DDBJ databases">
        <title>Brachybacterium saurashtrense DSM 23186 genome sequence.</title>
        <authorList>
            <person name="Guo L."/>
        </authorList>
    </citation>
    <scope>NUCLEOTIDE SEQUENCE [LARGE SCALE GENOMIC DNA]</scope>
    <source>
        <strain evidence="9 11">DSM 23186</strain>
    </source>
</reference>
<dbReference type="PANTHER" id="PTHR23402:SF1">
    <property type="entry name" value="PYROGLUTAMYL-PEPTIDASE I"/>
    <property type="match status" value="1"/>
</dbReference>
<dbReference type="CDD" id="cd00501">
    <property type="entry name" value="Peptidase_C15"/>
    <property type="match status" value="1"/>
</dbReference>
<evidence type="ECO:0000256" key="6">
    <source>
        <dbReference type="ARBA" id="ARBA00022807"/>
    </source>
</evidence>
<comment type="similarity">
    <text evidence="1">Belongs to the peptidase C15 family.</text>
</comment>
<dbReference type="RefSeq" id="WP_115414560.1">
    <property type="nucleotide sequence ID" value="NZ_CP031356.1"/>
</dbReference>
<evidence type="ECO:0000256" key="5">
    <source>
        <dbReference type="ARBA" id="ARBA00022801"/>
    </source>
</evidence>
<reference evidence="10 12" key="2">
    <citation type="submission" date="2018-08" db="EMBL/GenBank/DDBJ databases">
        <title>Brachybacterium saurashtrense DSM 23186.</title>
        <authorList>
            <person name="Li Y."/>
        </authorList>
    </citation>
    <scope>NUCLEOTIDE SEQUENCE [LARGE SCALE GENOMIC DNA]</scope>
    <source>
        <strain evidence="10 12">DSM 23186</strain>
    </source>
</reference>
<organism evidence="10 12">
    <name type="scientific">Brachybacterium saurashtrense</name>
    <dbReference type="NCBI Taxonomy" id="556288"/>
    <lineage>
        <taxon>Bacteria</taxon>
        <taxon>Bacillati</taxon>
        <taxon>Actinomycetota</taxon>
        <taxon>Actinomycetes</taxon>
        <taxon>Micrococcales</taxon>
        <taxon>Dermabacteraceae</taxon>
        <taxon>Brachybacterium</taxon>
    </lineage>
</organism>
<evidence type="ECO:0000256" key="4">
    <source>
        <dbReference type="ARBA" id="ARBA00022670"/>
    </source>
</evidence>
<evidence type="ECO:0000313" key="10">
    <source>
        <dbReference type="EMBL" id="RRR22528.1"/>
    </source>
</evidence>
<accession>A0A345YSB1</accession>
<dbReference type="AlphaFoldDB" id="A0A345YSB1"/>
<dbReference type="SUPFAM" id="SSF53182">
    <property type="entry name" value="Pyrrolidone carboxyl peptidase (pyroglutamate aminopeptidase)"/>
    <property type="match status" value="1"/>
</dbReference>
<dbReference type="PANTHER" id="PTHR23402">
    <property type="entry name" value="PROTEASE FAMILY C15 PYROGLUTAMYL-PEPTIDASE I-RELATED"/>
    <property type="match status" value="1"/>
</dbReference>
<dbReference type="PRINTS" id="PR00706">
    <property type="entry name" value="PYROGLUPTASE"/>
</dbReference>
<dbReference type="InterPro" id="IPR036440">
    <property type="entry name" value="Peptidase_C15-like_sf"/>
</dbReference>
<dbReference type="KEGG" id="bsau:DWV08_15125"/>
<evidence type="ECO:0000256" key="2">
    <source>
        <dbReference type="ARBA" id="ARBA00019191"/>
    </source>
</evidence>
<evidence type="ECO:0000256" key="1">
    <source>
        <dbReference type="ARBA" id="ARBA00006641"/>
    </source>
</evidence>
<keyword evidence="3" id="KW-0963">Cytoplasm</keyword>
<evidence type="ECO:0000256" key="7">
    <source>
        <dbReference type="ARBA" id="ARBA00030836"/>
    </source>
</evidence>
<dbReference type="Proteomes" id="UP000254236">
    <property type="component" value="Chromosome"/>
</dbReference>
<dbReference type="GO" id="GO:0006508">
    <property type="term" value="P:proteolysis"/>
    <property type="evidence" value="ECO:0007669"/>
    <property type="project" value="UniProtKB-KW"/>
</dbReference>
<dbReference type="Gene3D" id="3.40.630.20">
    <property type="entry name" value="Peptidase C15, pyroglutamyl peptidase I-like"/>
    <property type="match status" value="1"/>
</dbReference>
<dbReference type="Pfam" id="PF01470">
    <property type="entry name" value="Peptidase_C15"/>
    <property type="match status" value="1"/>
</dbReference>
<dbReference type="OrthoDB" id="9779738at2"/>
<evidence type="ECO:0000256" key="8">
    <source>
        <dbReference type="ARBA" id="ARBA00031559"/>
    </source>
</evidence>
<dbReference type="InterPro" id="IPR016125">
    <property type="entry name" value="Peptidase_C15-like"/>
</dbReference>
<proteinExistence type="inferred from homology"/>
<dbReference type="InterPro" id="IPR000816">
    <property type="entry name" value="Peptidase_C15"/>
</dbReference>
<name>A0A345YSB1_9MICO</name>
<dbReference type="EMBL" id="QSWH01000004">
    <property type="protein sequence ID" value="RRR22528.1"/>
    <property type="molecule type" value="Genomic_DNA"/>
</dbReference>
<keyword evidence="5" id="KW-0378">Hydrolase</keyword>
<evidence type="ECO:0000313" key="9">
    <source>
        <dbReference type="EMBL" id="AXK46813.1"/>
    </source>
</evidence>
<protein>
    <recommendedName>
        <fullName evidence="2">Pyrrolidone-carboxylate peptidase</fullName>
    </recommendedName>
    <alternativeName>
        <fullName evidence="7">5-oxoprolyl-peptidase</fullName>
    </alternativeName>
    <alternativeName>
        <fullName evidence="8">Pyroglutamyl-peptidase I</fullName>
    </alternativeName>
</protein>
<sequence>MSTDILLTGFVPFDGAASNESWEAVQVAVPLLRAEGISVEVRELPVEFHRAGPLLAEAVRELRPKVVIAVGLASGRTRIMPERTAVNVRDTRIPDNAGVSPVDEPVVAGGPVGYFSSLPIKAMVAAAEDAPAAVSQTAGTYVCNDVFYSLQHLLATDADLAGTRGGFVHVPSDEVIDVGTTGRELARMALAALRTEVDAAVSGGAEH</sequence>
<dbReference type="GO" id="GO:0005829">
    <property type="term" value="C:cytosol"/>
    <property type="evidence" value="ECO:0007669"/>
    <property type="project" value="InterPro"/>
</dbReference>
<dbReference type="PIRSF" id="PIRSF015592">
    <property type="entry name" value="Prld-crbxl_pptds"/>
    <property type="match status" value="1"/>
</dbReference>